<dbReference type="Gene3D" id="3.30.1490.10">
    <property type="match status" value="1"/>
</dbReference>
<proteinExistence type="inferred from homology"/>
<evidence type="ECO:0000256" key="3">
    <source>
        <dbReference type="ARBA" id="ARBA00023274"/>
    </source>
</evidence>
<keyword evidence="3" id="KW-0687">Ribonucleoprotein</keyword>
<protein>
    <recommendedName>
        <fullName evidence="6">30S ribosomal protein S8</fullName>
    </recommendedName>
</protein>
<evidence type="ECO:0008006" key="6">
    <source>
        <dbReference type="Google" id="ProtNLM"/>
    </source>
</evidence>
<dbReference type="InterPro" id="IPR000630">
    <property type="entry name" value="Ribosomal_uS8"/>
</dbReference>
<evidence type="ECO:0000313" key="5">
    <source>
        <dbReference type="Proteomes" id="UP000245699"/>
    </source>
</evidence>
<dbReference type="Proteomes" id="UP000245699">
    <property type="component" value="Unassembled WGS sequence"/>
</dbReference>
<dbReference type="InterPro" id="IPR035987">
    <property type="entry name" value="Ribosomal_uS8_sf"/>
</dbReference>
<dbReference type="SUPFAM" id="SSF56047">
    <property type="entry name" value="Ribosomal protein S8"/>
    <property type="match status" value="1"/>
</dbReference>
<dbReference type="STRING" id="61424.A0A2T9Y6I2"/>
<gene>
    <name evidence="4" type="ORF">BB559_005812</name>
</gene>
<name>A0A2T9Y6I2_9FUNG</name>
<dbReference type="GO" id="GO:1990904">
    <property type="term" value="C:ribonucleoprotein complex"/>
    <property type="evidence" value="ECO:0007669"/>
    <property type="project" value="UniProtKB-KW"/>
</dbReference>
<accession>A0A2T9Y6I2</accession>
<dbReference type="OrthoDB" id="409928at2759"/>
<keyword evidence="5" id="KW-1185">Reference proteome</keyword>
<dbReference type="Pfam" id="PF00410">
    <property type="entry name" value="Ribosomal_S8"/>
    <property type="match status" value="1"/>
</dbReference>
<reference evidence="4 5" key="1">
    <citation type="journal article" date="2018" name="MBio">
        <title>Comparative Genomics Reveals the Core Gene Toolbox for the Fungus-Insect Symbiosis.</title>
        <authorList>
            <person name="Wang Y."/>
            <person name="Stata M."/>
            <person name="Wang W."/>
            <person name="Stajich J.E."/>
            <person name="White M.M."/>
            <person name="Moncalvo J.M."/>
        </authorList>
    </citation>
    <scope>NUCLEOTIDE SEQUENCE [LARGE SCALE GENOMIC DNA]</scope>
    <source>
        <strain evidence="4 5">AUS-77-4</strain>
    </source>
</reference>
<organism evidence="4 5">
    <name type="scientific">Furculomyces boomerangus</name>
    <dbReference type="NCBI Taxonomy" id="61424"/>
    <lineage>
        <taxon>Eukaryota</taxon>
        <taxon>Fungi</taxon>
        <taxon>Fungi incertae sedis</taxon>
        <taxon>Zoopagomycota</taxon>
        <taxon>Kickxellomycotina</taxon>
        <taxon>Harpellomycetes</taxon>
        <taxon>Harpellales</taxon>
        <taxon>Harpellaceae</taxon>
        <taxon>Furculomyces</taxon>
    </lineage>
</organism>
<dbReference type="AlphaFoldDB" id="A0A2T9Y6I2"/>
<comment type="similarity">
    <text evidence="1">Belongs to the universal ribosomal protein uS8 family.</text>
</comment>
<sequence>MVGVFDLCARVQNGFRAKLARIAVPETNLNLSVARILYQQGFIYSVTRGTNQGPDNEYTPTTNLNVAERRLWLSLKYFNDKPVLTKMNCITKPSRLIKCNSKEIGKLVSGYHAGIVKPITPGEVIIVSTSRGIMDINEAAKQTLGGVLLARIS</sequence>
<dbReference type="Gene3D" id="3.30.1370.30">
    <property type="match status" value="1"/>
</dbReference>
<comment type="caution">
    <text evidence="4">The sequence shown here is derived from an EMBL/GenBank/DDBJ whole genome shotgun (WGS) entry which is preliminary data.</text>
</comment>
<evidence type="ECO:0000256" key="2">
    <source>
        <dbReference type="ARBA" id="ARBA00022980"/>
    </source>
</evidence>
<dbReference type="GO" id="GO:0005840">
    <property type="term" value="C:ribosome"/>
    <property type="evidence" value="ECO:0007669"/>
    <property type="project" value="UniProtKB-KW"/>
</dbReference>
<evidence type="ECO:0000313" key="4">
    <source>
        <dbReference type="EMBL" id="PVU87904.1"/>
    </source>
</evidence>
<evidence type="ECO:0000256" key="1">
    <source>
        <dbReference type="ARBA" id="ARBA00006471"/>
    </source>
</evidence>
<dbReference type="GO" id="GO:0006412">
    <property type="term" value="P:translation"/>
    <property type="evidence" value="ECO:0007669"/>
    <property type="project" value="InterPro"/>
</dbReference>
<keyword evidence="2" id="KW-0689">Ribosomal protein</keyword>
<dbReference type="EMBL" id="MBFT01000679">
    <property type="protein sequence ID" value="PVU87904.1"/>
    <property type="molecule type" value="Genomic_DNA"/>
</dbReference>
<dbReference type="GO" id="GO:0003735">
    <property type="term" value="F:structural constituent of ribosome"/>
    <property type="evidence" value="ECO:0007669"/>
    <property type="project" value="InterPro"/>
</dbReference>